<comment type="caution">
    <text evidence="2">The sequence shown here is derived from an EMBL/GenBank/DDBJ whole genome shotgun (WGS) entry which is preliminary data.</text>
</comment>
<name>A0A542EKL5_9MICO</name>
<keyword evidence="1" id="KW-1133">Transmembrane helix</keyword>
<evidence type="ECO:0000256" key="1">
    <source>
        <dbReference type="SAM" id="Phobius"/>
    </source>
</evidence>
<accession>A0A542EKL5</accession>
<dbReference type="Proteomes" id="UP000320806">
    <property type="component" value="Unassembled WGS sequence"/>
</dbReference>
<evidence type="ECO:0000313" key="3">
    <source>
        <dbReference type="Proteomes" id="UP000320806"/>
    </source>
</evidence>
<dbReference type="RefSeq" id="WP_141929247.1">
    <property type="nucleotide sequence ID" value="NZ_BAABCI010000023.1"/>
</dbReference>
<keyword evidence="1" id="KW-0472">Membrane</keyword>
<feature type="transmembrane region" description="Helical" evidence="1">
    <location>
        <begin position="60"/>
        <end position="83"/>
    </location>
</feature>
<keyword evidence="3" id="KW-1185">Reference proteome</keyword>
<feature type="transmembrane region" description="Helical" evidence="1">
    <location>
        <begin position="135"/>
        <end position="159"/>
    </location>
</feature>
<organism evidence="2 3">
    <name type="scientific">Yimella lutea</name>
    <dbReference type="NCBI Taxonomy" id="587872"/>
    <lineage>
        <taxon>Bacteria</taxon>
        <taxon>Bacillati</taxon>
        <taxon>Actinomycetota</taxon>
        <taxon>Actinomycetes</taxon>
        <taxon>Micrococcales</taxon>
        <taxon>Dermacoccaceae</taxon>
        <taxon>Yimella</taxon>
    </lineage>
</organism>
<reference evidence="2 3" key="1">
    <citation type="submission" date="2019-06" db="EMBL/GenBank/DDBJ databases">
        <title>Sequencing the genomes of 1000 actinobacteria strains.</title>
        <authorList>
            <person name="Klenk H.-P."/>
        </authorList>
    </citation>
    <scope>NUCLEOTIDE SEQUENCE [LARGE SCALE GENOMIC DNA]</scope>
    <source>
        <strain evidence="2 3">DSM 19828</strain>
    </source>
</reference>
<dbReference type="EMBL" id="VFMO01000001">
    <property type="protein sequence ID" value="TQJ15794.1"/>
    <property type="molecule type" value="Genomic_DNA"/>
</dbReference>
<feature type="transmembrane region" description="Helical" evidence="1">
    <location>
        <begin position="95"/>
        <end position="115"/>
    </location>
</feature>
<dbReference type="AlphaFoldDB" id="A0A542EKL5"/>
<feature type="transmembrane region" description="Helical" evidence="1">
    <location>
        <begin position="171"/>
        <end position="191"/>
    </location>
</feature>
<proteinExistence type="predicted"/>
<dbReference type="Pfam" id="PF06197">
    <property type="entry name" value="DUF998"/>
    <property type="match status" value="1"/>
</dbReference>
<keyword evidence="1" id="KW-0812">Transmembrane</keyword>
<evidence type="ECO:0000313" key="2">
    <source>
        <dbReference type="EMBL" id="TQJ15794.1"/>
    </source>
</evidence>
<dbReference type="InterPro" id="IPR009339">
    <property type="entry name" value="DUF998"/>
</dbReference>
<gene>
    <name evidence="2" type="ORF">FB459_3364</name>
</gene>
<dbReference type="OrthoDB" id="4882773at2"/>
<sequence>MALDEGGATVREDRGVRRAFVLATIAAIAYSGWILAPFLNPGHDEIRSYVSELAAANEPFALFYQALDATAGTALVIASVLILRSSRFDRRLSMPFVLLGIFGFVTIIDALLPLSCTPTSDTVCAIEESLGLVPIAHKIHTVSSSVAGVVAAGSVLWTIVVRARNADLTPLGSASTALGLIHLVTLGWTTLEALGVFHLALGIAQRISLTALVLWWLILFTDRVPGVSGTSRRTVPAH</sequence>
<feature type="transmembrane region" description="Helical" evidence="1">
    <location>
        <begin position="20"/>
        <end position="40"/>
    </location>
</feature>
<feature type="transmembrane region" description="Helical" evidence="1">
    <location>
        <begin position="197"/>
        <end position="218"/>
    </location>
</feature>
<protein>
    <submittedName>
        <fullName evidence="2">Uncharacterized protein DUF998</fullName>
    </submittedName>
</protein>